<dbReference type="PANTHER" id="PTHR30250">
    <property type="entry name" value="PST FAMILY PREDICTED COLANIC ACID TRANSPORTER"/>
    <property type="match status" value="1"/>
</dbReference>
<protein>
    <submittedName>
        <fullName evidence="8">PST family polysaccharide transporter</fullName>
    </submittedName>
</protein>
<evidence type="ECO:0000256" key="5">
    <source>
        <dbReference type="ARBA" id="ARBA00022989"/>
    </source>
</evidence>
<feature type="transmembrane region" description="Helical" evidence="7">
    <location>
        <begin position="87"/>
        <end position="113"/>
    </location>
</feature>
<keyword evidence="6 7" id="KW-0472">Membrane</keyword>
<dbReference type="EMBL" id="VLKF01000001">
    <property type="protein sequence ID" value="TWH71543.1"/>
    <property type="molecule type" value="Genomic_DNA"/>
</dbReference>
<proteinExistence type="inferred from homology"/>
<organism evidence="8 9">
    <name type="scientific">Modestobacter roseus</name>
    <dbReference type="NCBI Taxonomy" id="1181884"/>
    <lineage>
        <taxon>Bacteria</taxon>
        <taxon>Bacillati</taxon>
        <taxon>Actinomycetota</taxon>
        <taxon>Actinomycetes</taxon>
        <taxon>Geodermatophilales</taxon>
        <taxon>Geodermatophilaceae</taxon>
        <taxon>Modestobacter</taxon>
    </lineage>
</organism>
<feature type="transmembrane region" description="Helical" evidence="7">
    <location>
        <begin position="297"/>
        <end position="318"/>
    </location>
</feature>
<dbReference type="Proteomes" id="UP000321490">
    <property type="component" value="Unassembled WGS sequence"/>
</dbReference>
<accession>A0A562ILH2</accession>
<evidence type="ECO:0000256" key="3">
    <source>
        <dbReference type="ARBA" id="ARBA00022475"/>
    </source>
</evidence>
<keyword evidence="4 7" id="KW-0812">Transmembrane</keyword>
<keyword evidence="9" id="KW-1185">Reference proteome</keyword>
<feature type="transmembrane region" description="Helical" evidence="7">
    <location>
        <begin position="449"/>
        <end position="469"/>
    </location>
</feature>
<dbReference type="GO" id="GO:0005886">
    <property type="term" value="C:plasma membrane"/>
    <property type="evidence" value="ECO:0007669"/>
    <property type="project" value="UniProtKB-SubCell"/>
</dbReference>
<evidence type="ECO:0000313" key="9">
    <source>
        <dbReference type="Proteomes" id="UP000321490"/>
    </source>
</evidence>
<feature type="transmembrane region" description="Helical" evidence="7">
    <location>
        <begin position="119"/>
        <end position="137"/>
    </location>
</feature>
<evidence type="ECO:0000256" key="6">
    <source>
        <dbReference type="ARBA" id="ARBA00023136"/>
    </source>
</evidence>
<evidence type="ECO:0000256" key="4">
    <source>
        <dbReference type="ARBA" id="ARBA00022692"/>
    </source>
</evidence>
<reference evidence="8 9" key="1">
    <citation type="submission" date="2019-07" db="EMBL/GenBank/DDBJ databases">
        <title>R&amp;d 2014.</title>
        <authorList>
            <person name="Klenk H.-P."/>
        </authorList>
    </citation>
    <scope>NUCLEOTIDE SEQUENCE [LARGE SCALE GENOMIC DNA]</scope>
    <source>
        <strain evidence="8 9">DSM 45764</strain>
    </source>
</reference>
<evidence type="ECO:0000256" key="7">
    <source>
        <dbReference type="SAM" id="Phobius"/>
    </source>
</evidence>
<feature type="transmembrane region" description="Helical" evidence="7">
    <location>
        <begin position="149"/>
        <end position="175"/>
    </location>
</feature>
<dbReference type="InterPro" id="IPR050833">
    <property type="entry name" value="Poly_Biosynth_Transport"/>
</dbReference>
<keyword evidence="5 7" id="KW-1133">Transmembrane helix</keyword>
<evidence type="ECO:0000313" key="8">
    <source>
        <dbReference type="EMBL" id="TWH71543.1"/>
    </source>
</evidence>
<sequence>MTTAPAPTPAAPPPAARAAGITLAGQALRIAIQFGSIVLLARLLLPEDYGLLAIVLVVVGVGEMVRDLGISTAAVQAGSLPPAVRDALFWTTTAIGCALCGLLVAASGLLSALFDRPQLTGIACALSVVFVLNGLATMPRVTLTRRMRFGALVGADVTGQATGALVAVAAAWWGAGYWSLVAQQLTQGVVVLIVVAGRAGWLPGRPRWAAGTGPVLRLGGHLLGTQLVSYASNNVDAVTIGLRFDPSALGLYNRGFQLLMTPLNQVRSPATTVALPVLSRLRDEPERFDEYLRRAQLALGLTVVTGLAIVAGAAGPLVDLLLGPTWSEVAPILALLAIAGAAQTLAFVGFWVYLSRGLGAELFRFTLVTSSLRVVCVLGGSHWGVVGVAAGYALAACLEWPVSLWWLSRVTAFPGRSLCLGALRILACAVPAGGASLVVASTAAALPTVLATAASLLAGVAALALAPLLSRTVRADLSGVLAFGRAMLRRTAAPTPPSTPSGREALSS</sequence>
<feature type="transmembrane region" description="Helical" evidence="7">
    <location>
        <begin position="51"/>
        <end position="75"/>
    </location>
</feature>
<gene>
    <name evidence="8" type="ORF">JD78_00040</name>
</gene>
<dbReference type="Pfam" id="PF13440">
    <property type="entry name" value="Polysacc_synt_3"/>
    <property type="match status" value="1"/>
</dbReference>
<dbReference type="RefSeq" id="WP_166520874.1">
    <property type="nucleotide sequence ID" value="NZ_JABGDC010000002.1"/>
</dbReference>
<comment type="subcellular location">
    <subcellularLocation>
        <location evidence="1">Cell membrane</location>
        <topology evidence="1">Multi-pass membrane protein</topology>
    </subcellularLocation>
</comment>
<comment type="caution">
    <text evidence="8">The sequence shown here is derived from an EMBL/GenBank/DDBJ whole genome shotgun (WGS) entry which is preliminary data.</text>
</comment>
<feature type="transmembrane region" description="Helical" evidence="7">
    <location>
        <begin position="181"/>
        <end position="201"/>
    </location>
</feature>
<name>A0A562ILH2_9ACTN</name>
<dbReference type="AlphaFoldDB" id="A0A562ILH2"/>
<keyword evidence="3" id="KW-1003">Cell membrane</keyword>
<dbReference type="PANTHER" id="PTHR30250:SF10">
    <property type="entry name" value="LIPOPOLYSACCHARIDE BIOSYNTHESIS PROTEIN WZXC"/>
    <property type="match status" value="1"/>
</dbReference>
<evidence type="ECO:0000256" key="1">
    <source>
        <dbReference type="ARBA" id="ARBA00004651"/>
    </source>
</evidence>
<comment type="similarity">
    <text evidence="2">Belongs to the polysaccharide synthase family.</text>
</comment>
<feature type="transmembrane region" description="Helical" evidence="7">
    <location>
        <begin position="330"/>
        <end position="353"/>
    </location>
</feature>
<dbReference type="CDD" id="cd13127">
    <property type="entry name" value="MATE_tuaB_like"/>
    <property type="match status" value="1"/>
</dbReference>
<evidence type="ECO:0000256" key="2">
    <source>
        <dbReference type="ARBA" id="ARBA00007430"/>
    </source>
</evidence>